<organism evidence="1 2">
    <name type="scientific">Charadrius vociferus</name>
    <name type="common">Killdeer</name>
    <name type="synonym">Aegialitis vocifera</name>
    <dbReference type="NCBI Taxonomy" id="50402"/>
    <lineage>
        <taxon>Eukaryota</taxon>
        <taxon>Metazoa</taxon>
        <taxon>Chordata</taxon>
        <taxon>Craniata</taxon>
        <taxon>Vertebrata</taxon>
        <taxon>Euteleostomi</taxon>
        <taxon>Archelosauria</taxon>
        <taxon>Archosauria</taxon>
        <taxon>Dinosauria</taxon>
        <taxon>Saurischia</taxon>
        <taxon>Theropoda</taxon>
        <taxon>Coelurosauria</taxon>
        <taxon>Aves</taxon>
        <taxon>Neognathae</taxon>
        <taxon>Neoaves</taxon>
        <taxon>Charadriiformes</taxon>
        <taxon>Charadriidae</taxon>
        <taxon>Charadrius</taxon>
    </lineage>
</organism>
<protein>
    <submittedName>
        <fullName evidence="1">Uncharacterized protein</fullName>
    </submittedName>
</protein>
<gene>
    <name evidence="1" type="ORF">N301_13248</name>
</gene>
<reference evidence="2" key="1">
    <citation type="journal article" date="2014" name="Science">
        <title>Comparative genomics reveals insights into avian genome evolution and adaptation.</title>
        <authorList>
            <consortium name="Avian Genome Consortium"/>
            <person name="Zhang G."/>
            <person name="Li C."/>
            <person name="Li Q."/>
            <person name="Li B."/>
            <person name="Larkin D.M."/>
            <person name="Lee C."/>
            <person name="Storz J.F."/>
            <person name="Antunes A."/>
            <person name="Greenwold M.J."/>
            <person name="Meredith R.W."/>
            <person name="Odeen A."/>
            <person name="Cui J."/>
            <person name="Zhou Q."/>
            <person name="Xu L."/>
            <person name="Pan H."/>
            <person name="Wang Z."/>
            <person name="Jin L."/>
            <person name="Zhang P."/>
            <person name="Hu H."/>
            <person name="Yang W."/>
            <person name="Hu J."/>
            <person name="Xiao J."/>
            <person name="Yang Z."/>
            <person name="Liu Y."/>
            <person name="Xie Q."/>
            <person name="Yu H."/>
            <person name="Lian J."/>
            <person name="Wen P."/>
            <person name="Zhang F."/>
            <person name="Li H."/>
            <person name="Zeng Y."/>
            <person name="Xiong Z."/>
            <person name="Liu S."/>
            <person name="Zhou L."/>
            <person name="Huang Z."/>
            <person name="An N."/>
            <person name="Wang J."/>
            <person name="Zheng Q."/>
            <person name="Xiong Y."/>
            <person name="Wang G."/>
            <person name="Wang B."/>
            <person name="Wang J."/>
            <person name="Fan Y."/>
            <person name="da Fonseca R.R."/>
            <person name="Alfaro-Nunez A."/>
            <person name="Schubert M."/>
            <person name="Orlando L."/>
            <person name="Mourier T."/>
            <person name="Howard J.T."/>
            <person name="Ganapathy G."/>
            <person name="Pfenning A."/>
            <person name="Whitney O."/>
            <person name="Rivas M.V."/>
            <person name="Hara E."/>
            <person name="Smith J."/>
            <person name="Farre M."/>
            <person name="Narayan J."/>
            <person name="Slavov G."/>
            <person name="Romanov M.N."/>
            <person name="Borges R."/>
            <person name="Machado J.P."/>
            <person name="Khan I."/>
            <person name="Springer M.S."/>
            <person name="Gatesy J."/>
            <person name="Hoffmann F.G."/>
            <person name="Opazo J.C."/>
            <person name="Hastad O."/>
            <person name="Sawyer R.H."/>
            <person name="Kim H."/>
            <person name="Kim K.W."/>
            <person name="Kim H.J."/>
            <person name="Cho S."/>
            <person name="Li N."/>
            <person name="Huang Y."/>
            <person name="Bruford M.W."/>
            <person name="Zhan X."/>
            <person name="Dixon A."/>
            <person name="Bertelsen M.F."/>
            <person name="Derryberry E."/>
            <person name="Warren W."/>
            <person name="Wilson R.K."/>
            <person name="Li S."/>
            <person name="Ray D.A."/>
            <person name="Green R.E."/>
            <person name="O'Brien S.J."/>
            <person name="Griffin D."/>
            <person name="Johnson W.E."/>
            <person name="Haussler D."/>
            <person name="Ryder O.A."/>
            <person name="Willerslev E."/>
            <person name="Graves G.R."/>
            <person name="Alstrom P."/>
            <person name="Fjeldsa J."/>
            <person name="Mindell D.P."/>
            <person name="Edwards S.V."/>
            <person name="Braun E.L."/>
            <person name="Rahbek C."/>
            <person name="Burt D.W."/>
            <person name="Houde P."/>
            <person name="Zhang Y."/>
            <person name="Yang H."/>
            <person name="Wang J."/>
            <person name="Jarvis E.D."/>
            <person name="Gilbert M.T."/>
            <person name="Wang J."/>
        </authorList>
    </citation>
    <scope>NUCLEOTIDE SEQUENCE [LARGE SCALE GENOMIC DNA]</scope>
</reference>
<dbReference type="Proteomes" id="UP000053858">
    <property type="component" value="Unassembled WGS sequence"/>
</dbReference>
<sequence>SISGLQHLFISNSSGEELSFTTFGSSVMLGIASRMLFTICQEKGGDQSLHLLSCV</sequence>
<evidence type="ECO:0000313" key="1">
    <source>
        <dbReference type="EMBL" id="KGL90756.1"/>
    </source>
</evidence>
<evidence type="ECO:0000313" key="2">
    <source>
        <dbReference type="Proteomes" id="UP000053858"/>
    </source>
</evidence>
<accession>A0A0A0A9M0</accession>
<proteinExistence type="predicted"/>
<feature type="non-terminal residue" evidence="1">
    <location>
        <position position="55"/>
    </location>
</feature>
<name>A0A0A0A9M0_CHAVO</name>
<dbReference type="AlphaFoldDB" id="A0A0A0A9M0"/>
<keyword evidence="2" id="KW-1185">Reference proteome</keyword>
<dbReference type="EMBL" id="KL871144">
    <property type="protein sequence ID" value="KGL90756.1"/>
    <property type="molecule type" value="Genomic_DNA"/>
</dbReference>
<feature type="non-terminal residue" evidence="1">
    <location>
        <position position="1"/>
    </location>
</feature>